<protein>
    <submittedName>
        <fullName evidence="1">Uncharacterized protein</fullName>
    </submittedName>
</protein>
<comment type="caution">
    <text evidence="1">The sequence shown here is derived from an EMBL/GenBank/DDBJ whole genome shotgun (WGS) entry which is preliminary data.</text>
</comment>
<dbReference type="AlphaFoldDB" id="A0A066WLQ4"/>
<dbReference type="RefSeq" id="XP_013246402.1">
    <property type="nucleotide sequence ID" value="XM_013390948.1"/>
</dbReference>
<accession>A0A066WLQ4</accession>
<dbReference type="GeneID" id="25263430"/>
<evidence type="ECO:0000313" key="1">
    <source>
        <dbReference type="EMBL" id="KDN53528.1"/>
    </source>
</evidence>
<reference evidence="1 2" key="1">
    <citation type="submission" date="2014-05" db="EMBL/GenBank/DDBJ databases">
        <title>Draft genome sequence of a rare smut relative, Tilletiaria anomala UBC 951.</title>
        <authorList>
            <consortium name="DOE Joint Genome Institute"/>
            <person name="Toome M."/>
            <person name="Kuo A."/>
            <person name="Henrissat B."/>
            <person name="Lipzen A."/>
            <person name="Tritt A."/>
            <person name="Yoshinaga Y."/>
            <person name="Zane M."/>
            <person name="Barry K."/>
            <person name="Grigoriev I.V."/>
            <person name="Spatafora J.W."/>
            <person name="Aimea M.C."/>
        </authorList>
    </citation>
    <scope>NUCLEOTIDE SEQUENCE [LARGE SCALE GENOMIC DNA]</scope>
    <source>
        <strain evidence="1 2">UBC 951</strain>
    </source>
</reference>
<name>A0A066WLQ4_TILAU</name>
<dbReference type="EMBL" id="JMSN01000001">
    <property type="protein sequence ID" value="KDN53528.1"/>
    <property type="molecule type" value="Genomic_DNA"/>
</dbReference>
<organism evidence="1 2">
    <name type="scientific">Tilletiaria anomala (strain ATCC 24038 / CBS 436.72 / UBC 951)</name>
    <dbReference type="NCBI Taxonomy" id="1037660"/>
    <lineage>
        <taxon>Eukaryota</taxon>
        <taxon>Fungi</taxon>
        <taxon>Dikarya</taxon>
        <taxon>Basidiomycota</taxon>
        <taxon>Ustilaginomycotina</taxon>
        <taxon>Exobasidiomycetes</taxon>
        <taxon>Georgefischeriales</taxon>
        <taxon>Tilletiariaceae</taxon>
        <taxon>Tilletiaria</taxon>
    </lineage>
</organism>
<sequence>MALWKRGSALLRSNSLRLLTVRLQQSLQLRLRFHVFASNFSLPTYCHFTLYKVHITYLALALCDDLSLSAPLVSHMRFGRLGKIFIVQSGTDASIIDPSSYSLISMPHVCQGTAFYSVPRLDIGTRWERGHS</sequence>
<dbReference type="InParanoid" id="A0A066WLQ4"/>
<keyword evidence="2" id="KW-1185">Reference proteome</keyword>
<proteinExistence type="predicted"/>
<dbReference type="Proteomes" id="UP000027361">
    <property type="component" value="Unassembled WGS sequence"/>
</dbReference>
<evidence type="ECO:0000313" key="2">
    <source>
        <dbReference type="Proteomes" id="UP000027361"/>
    </source>
</evidence>
<dbReference type="HOGENOM" id="CLU_1918525_0_0_1"/>
<gene>
    <name evidence="1" type="ORF">K437DRAFT_252890</name>
</gene>